<evidence type="ECO:0000256" key="1">
    <source>
        <dbReference type="SAM" id="Phobius"/>
    </source>
</evidence>
<keyword evidence="1" id="KW-1133">Transmembrane helix</keyword>
<name>A0ABQ3D5H6_9RHOB</name>
<keyword evidence="1" id="KW-0812">Transmembrane</keyword>
<feature type="transmembrane region" description="Helical" evidence="1">
    <location>
        <begin position="113"/>
        <end position="131"/>
    </location>
</feature>
<evidence type="ECO:0000313" key="2">
    <source>
        <dbReference type="EMBL" id="GHA59810.1"/>
    </source>
</evidence>
<feature type="transmembrane region" description="Helical" evidence="1">
    <location>
        <begin position="56"/>
        <end position="74"/>
    </location>
</feature>
<reference evidence="3" key="1">
    <citation type="journal article" date="2019" name="Int. J. Syst. Evol. Microbiol.">
        <title>The Global Catalogue of Microorganisms (GCM) 10K type strain sequencing project: providing services to taxonomists for standard genome sequencing and annotation.</title>
        <authorList>
            <consortium name="The Broad Institute Genomics Platform"/>
            <consortium name="The Broad Institute Genome Sequencing Center for Infectious Disease"/>
            <person name="Wu L."/>
            <person name="Ma J."/>
        </authorList>
    </citation>
    <scope>NUCLEOTIDE SEQUENCE [LARGE SCALE GENOMIC DNA]</scope>
    <source>
        <strain evidence="3">KCTC 32465</strain>
    </source>
</reference>
<keyword evidence="1" id="KW-0472">Membrane</keyword>
<accession>A0ABQ3D5H6</accession>
<gene>
    <name evidence="2" type="ORF">GCM10008927_26740</name>
</gene>
<dbReference type="RefSeq" id="WP_189641243.1">
    <property type="nucleotide sequence ID" value="NZ_BMZF01000009.1"/>
</dbReference>
<proteinExistence type="predicted"/>
<organism evidence="2 3">
    <name type="scientific">Paramylibacter ulvae</name>
    <dbReference type="NCBI Taxonomy" id="1651968"/>
    <lineage>
        <taxon>Bacteria</taxon>
        <taxon>Pseudomonadati</taxon>
        <taxon>Pseudomonadota</taxon>
        <taxon>Alphaproteobacteria</taxon>
        <taxon>Rhodobacterales</taxon>
        <taxon>Paracoccaceae</taxon>
        <taxon>Paramylibacter</taxon>
    </lineage>
</organism>
<feature type="transmembrane region" description="Helical" evidence="1">
    <location>
        <begin position="81"/>
        <end position="101"/>
    </location>
</feature>
<sequence>MRTPWHIWLIGIVSLIWNSFGALDYVMTQTRNEAYLASFTPEQLAFFHSFPAWADGTWALAVWASVAGSILLLLRSRFAVTAFIISFIAMIITTFHNLVLAEVKAYEIMGPEAVIISIVIFIIALALMLYARAQKIRGVLR</sequence>
<comment type="caution">
    <text evidence="2">The sequence shown here is derived from an EMBL/GenBank/DDBJ whole genome shotgun (WGS) entry which is preliminary data.</text>
</comment>
<dbReference type="Proteomes" id="UP000634455">
    <property type="component" value="Unassembled WGS sequence"/>
</dbReference>
<evidence type="ECO:0000313" key="3">
    <source>
        <dbReference type="Proteomes" id="UP000634455"/>
    </source>
</evidence>
<keyword evidence="3" id="KW-1185">Reference proteome</keyword>
<feature type="transmembrane region" description="Helical" evidence="1">
    <location>
        <begin position="7"/>
        <end position="27"/>
    </location>
</feature>
<dbReference type="EMBL" id="BMZF01000009">
    <property type="protein sequence ID" value="GHA59810.1"/>
    <property type="molecule type" value="Genomic_DNA"/>
</dbReference>
<protein>
    <submittedName>
        <fullName evidence="2">Uncharacterized protein</fullName>
    </submittedName>
</protein>